<feature type="compositionally biased region" description="Polar residues" evidence="3">
    <location>
        <begin position="364"/>
        <end position="383"/>
    </location>
</feature>
<keyword evidence="2" id="KW-0539">Nucleus</keyword>
<evidence type="ECO:0000313" key="6">
    <source>
        <dbReference type="Proteomes" id="UP001608902"/>
    </source>
</evidence>
<evidence type="ECO:0000259" key="4">
    <source>
        <dbReference type="SMART" id="SM00731"/>
    </source>
</evidence>
<feature type="region of interest" description="Disordered" evidence="3">
    <location>
        <begin position="317"/>
        <end position="383"/>
    </location>
</feature>
<comment type="subcellular location">
    <subcellularLocation>
        <location evidence="1">Nucleus</location>
    </subcellularLocation>
</comment>
<dbReference type="PANTHER" id="PTHR21220:SF0">
    <property type="entry name" value="DNA-DEPENDENT METALLOPROTEASE SPRTN"/>
    <property type="match status" value="1"/>
</dbReference>
<reference evidence="5 6" key="1">
    <citation type="submission" date="2024-08" db="EMBL/GenBank/DDBJ databases">
        <title>Gnathostoma spinigerum genome.</title>
        <authorList>
            <person name="Gonzalez-Bertolin B."/>
            <person name="Monzon S."/>
            <person name="Zaballos A."/>
            <person name="Jimenez P."/>
            <person name="Dekumyoy P."/>
            <person name="Varona S."/>
            <person name="Cuesta I."/>
            <person name="Sumanam S."/>
            <person name="Adisakwattana P."/>
            <person name="Gasser R.B."/>
            <person name="Hernandez-Gonzalez A."/>
            <person name="Young N.D."/>
            <person name="Perteguer M.J."/>
        </authorList>
    </citation>
    <scope>NUCLEOTIDE SEQUENCE [LARGE SCALE GENOMIC DNA]</scope>
    <source>
        <strain evidence="5">AL3</strain>
        <tissue evidence="5">Liver</tissue>
    </source>
</reference>
<evidence type="ECO:0000256" key="2">
    <source>
        <dbReference type="ARBA" id="ARBA00023242"/>
    </source>
</evidence>
<sequence>MFCPVDPEWELLDPTPDIHALFVAFDDQFFYGKLAACEVKWSPRMTICAGVCSYHPRSGLCSIRLSKPLLTFRPRRDLVETLLHEMIHAYLFVTKRDRDRDGHGPDFQYHMKRINSAAGTKITIYHNFHNEVRSLKTHWWRCDGLCKNKSPFYGWVKRSMNRAPGPNDYWWHEHQSTCGGSFIKVREPEGYQKKNKRTNSAHLLVKKRLKKTYVDHGFGADEDKTKHPKQKTLSESFFIPFSGKGHVLGGASDGKLTTSPVGQVSPVILKSPSLNFLPQSLNDSPSSKASSHHSQSVSRSNVLVSKPECVSEFDSDKSSLFHSSHSNPSLVSAVASKHSRPSTANPLSRRREISKGKKALTHSPGKSDSTRSQNVSAGLSQTSRKTQKLMDVFISKGRTNVRKDSEILLRNVSKTNTVSDDESTRRSNSSLNFKEDEIKVTEGGCRYHCQVSFGSEKEVREDEAHKGTHSIIFLE</sequence>
<evidence type="ECO:0000313" key="5">
    <source>
        <dbReference type="EMBL" id="MFH4976789.1"/>
    </source>
</evidence>
<dbReference type="GO" id="GO:0005634">
    <property type="term" value="C:nucleus"/>
    <property type="evidence" value="ECO:0007669"/>
    <property type="project" value="UniProtKB-SubCell"/>
</dbReference>
<dbReference type="AlphaFoldDB" id="A0ABD6EHH2"/>
<dbReference type="GO" id="GO:0006974">
    <property type="term" value="P:DNA damage response"/>
    <property type="evidence" value="ECO:0007669"/>
    <property type="project" value="UniProtKB-ARBA"/>
</dbReference>
<dbReference type="Pfam" id="PF10263">
    <property type="entry name" value="SprT-like"/>
    <property type="match status" value="1"/>
</dbReference>
<protein>
    <recommendedName>
        <fullName evidence="4">SprT-like domain-containing protein</fullName>
    </recommendedName>
</protein>
<dbReference type="InterPro" id="IPR044245">
    <property type="entry name" value="Spartan"/>
</dbReference>
<feature type="domain" description="SprT-like" evidence="4">
    <location>
        <begin position="16"/>
        <end position="185"/>
    </location>
</feature>
<organism evidence="5 6">
    <name type="scientific">Gnathostoma spinigerum</name>
    <dbReference type="NCBI Taxonomy" id="75299"/>
    <lineage>
        <taxon>Eukaryota</taxon>
        <taxon>Metazoa</taxon>
        <taxon>Ecdysozoa</taxon>
        <taxon>Nematoda</taxon>
        <taxon>Chromadorea</taxon>
        <taxon>Rhabditida</taxon>
        <taxon>Spirurina</taxon>
        <taxon>Gnathostomatomorpha</taxon>
        <taxon>Gnathostomatoidea</taxon>
        <taxon>Gnathostomatidae</taxon>
        <taxon>Gnathostoma</taxon>
    </lineage>
</organism>
<name>A0ABD6EHH2_9BILA</name>
<dbReference type="SMART" id="SM00731">
    <property type="entry name" value="SprT"/>
    <property type="match status" value="1"/>
</dbReference>
<comment type="caution">
    <text evidence="5">The sequence shown here is derived from an EMBL/GenBank/DDBJ whole genome shotgun (WGS) entry which is preliminary data.</text>
</comment>
<feature type="compositionally biased region" description="Low complexity" evidence="3">
    <location>
        <begin position="284"/>
        <end position="300"/>
    </location>
</feature>
<accession>A0ABD6EHH2</accession>
<evidence type="ECO:0000256" key="3">
    <source>
        <dbReference type="SAM" id="MobiDB-lite"/>
    </source>
</evidence>
<dbReference type="Pfam" id="PF22934">
    <property type="entry name" value="SPRTN_ZBD"/>
    <property type="match status" value="1"/>
</dbReference>
<proteinExistence type="predicted"/>
<dbReference type="InterPro" id="IPR055220">
    <property type="entry name" value="SPRTN_ZBD"/>
</dbReference>
<dbReference type="Proteomes" id="UP001608902">
    <property type="component" value="Unassembled WGS sequence"/>
</dbReference>
<evidence type="ECO:0000256" key="1">
    <source>
        <dbReference type="ARBA" id="ARBA00004123"/>
    </source>
</evidence>
<keyword evidence="6" id="KW-1185">Reference proteome</keyword>
<feature type="region of interest" description="Disordered" evidence="3">
    <location>
        <begin position="279"/>
        <end position="301"/>
    </location>
</feature>
<dbReference type="EMBL" id="JBGFUD010001814">
    <property type="protein sequence ID" value="MFH4976789.1"/>
    <property type="molecule type" value="Genomic_DNA"/>
</dbReference>
<dbReference type="PANTHER" id="PTHR21220">
    <property type="entry name" value="DNA-DEPENDENT METALLOPROTEASE SPRTN"/>
    <property type="match status" value="1"/>
</dbReference>
<feature type="compositionally biased region" description="Low complexity" evidence="3">
    <location>
        <begin position="320"/>
        <end position="330"/>
    </location>
</feature>
<gene>
    <name evidence="5" type="ORF">AB6A40_003498</name>
</gene>
<dbReference type="InterPro" id="IPR006640">
    <property type="entry name" value="SprT-like_domain"/>
</dbReference>